<evidence type="ECO:0000259" key="2">
    <source>
        <dbReference type="Pfam" id="PF20703"/>
    </source>
</evidence>
<gene>
    <name evidence="3" type="ORF">JOM49_007040</name>
</gene>
<organism evidence="3 4">
    <name type="scientific">Amycolatopsis magusensis</name>
    <dbReference type="NCBI Taxonomy" id="882444"/>
    <lineage>
        <taxon>Bacteria</taxon>
        <taxon>Bacillati</taxon>
        <taxon>Actinomycetota</taxon>
        <taxon>Actinomycetes</taxon>
        <taxon>Pseudonocardiales</taxon>
        <taxon>Pseudonocardiaceae</taxon>
        <taxon>Amycolatopsis</taxon>
    </lineage>
</organism>
<keyword evidence="4" id="KW-1185">Reference proteome</keyword>
<evidence type="ECO:0000256" key="1">
    <source>
        <dbReference type="SAM" id="Phobius"/>
    </source>
</evidence>
<keyword evidence="1" id="KW-0812">Transmembrane</keyword>
<dbReference type="SUPFAM" id="SSF82171">
    <property type="entry name" value="DPP6 N-terminal domain-like"/>
    <property type="match status" value="1"/>
</dbReference>
<dbReference type="Proteomes" id="UP000741013">
    <property type="component" value="Unassembled WGS sequence"/>
</dbReference>
<evidence type="ECO:0000313" key="4">
    <source>
        <dbReference type="Proteomes" id="UP000741013"/>
    </source>
</evidence>
<proteinExistence type="predicted"/>
<dbReference type="SUPFAM" id="SSF52540">
    <property type="entry name" value="P-loop containing nucleoside triphosphate hydrolases"/>
    <property type="match status" value="1"/>
</dbReference>
<reference evidence="3 4" key="1">
    <citation type="submission" date="2021-03" db="EMBL/GenBank/DDBJ databases">
        <title>Sequencing the genomes of 1000 actinobacteria strains.</title>
        <authorList>
            <person name="Klenk H.-P."/>
        </authorList>
    </citation>
    <scope>NUCLEOTIDE SEQUENCE [LARGE SCALE GENOMIC DNA]</scope>
    <source>
        <strain evidence="3 4">DSM 45510</strain>
    </source>
</reference>
<protein>
    <recommendedName>
        <fullName evidence="2">Novel STAND NTPase 1 domain-containing protein</fullName>
    </recommendedName>
</protein>
<dbReference type="InterPro" id="IPR027417">
    <property type="entry name" value="P-loop_NTPase"/>
</dbReference>
<dbReference type="Gene3D" id="2.130.10.10">
    <property type="entry name" value="YVTN repeat-like/Quinoprotein amine dehydrogenase"/>
    <property type="match status" value="2"/>
</dbReference>
<name>A0ABS4Q356_9PSEU</name>
<dbReference type="InterPro" id="IPR009003">
    <property type="entry name" value="Peptidase_S1_PA"/>
</dbReference>
<dbReference type="SUPFAM" id="SSF50494">
    <property type="entry name" value="Trypsin-like serine proteases"/>
    <property type="match status" value="1"/>
</dbReference>
<accession>A0ABS4Q356</accession>
<sequence>MTAAPPAAERTGPGSLDAAVLRIFTPSGHPVGLGFLVTDTLALTCAHVVSSALGIDDDTQPPAGATVVVDLPLLGPGRAEVEAVASIAHWVPGLPSGAGDVAVLRLDAPLRDARPVRLVEAEELWGHPARAYGLPDGRPGGVWHSGTLRHRQANGWVQADLAGSGYPVSRGFSGGPVWDDELAGVIGMVAMTESGHPAACYLIPATSLLTAWPGLRELVLPPSPFRGLRPFQEIDAALFHGRRAESEQVARIVAGERWTTLIGSSGCGKSSLAMAGVVPRRRAAGDCTVVLRPGHHASPLHALAAALLPLLEPELSETQRLAEAPALAEILAEQGLRGIVPRVLDRHHGARLLVVVDQFEELLDLPPGQLEALARILFDDRTPPAVKVLCTLRADFLEPALAHPLLGPVVSKQVCALEPMRPEQLHEIISRPVGEIPGVRYEPNLAERILADAGAEPGALPLLGFTLDLLWERQDKGVLTHHAYEQIGSVAGALGDYAERAWAENVPASDEPSAGRLLTQLVRIPIGTSAPTRRIAPRAELGEQEWRIAQRLAATRLLVLQGSEGTETVELAHEALLTGWDRLARQIAADRSLLDWRESLRHDTDRWHRGGQPRDLLPSRTSLAVARRWLPEHAAELSAAERDYLERGRVHRRVQTRKRRFLVSGLAIVVVAALTFSSLFVYARWQSSEREALANSRALAQHSQDISAHEPALSVMTALAAYQTSPTQEARNQLLRQYLALSDSERVFSGLSGTIAGFHTSRNGDVVLASTDLGRMRLFVHATTGKVRSEPVQAGHVLYTMVSPDGERAGFVNEDGTAGWFEVDADAPDPAGPVHTLPKVTDLSAYYNGPEHSAAMSPDGTLMAVPTRDRLVWWDLDTAAIAGSVPVPPDAGNGLWITPDNRTLLVQTYGLEDPGLPIGLVAVDMATGLSRTVLTPEPNLRFTISGDRTAAVVCRYREGTGSVVRRVRLPEGTEEGRPYSSSSHLCGSNAVDATGQRVVLKDGAVLVVDLDLGTEVSWGNVPPSGTAFASNLISADGKLLLASHGSAKITYTELPPGSRTLEVADQVLTDDGSKTISLLEDGALQLRPAGVDSDRVLAEAPAPAAREDLPDNALYLNRDGSLVANREATNVVVVHETATLRQIARITAAVPPSPPPTAPGDYLHTGRRRPDNNFSFFFGQTGDVVTVSGKQVQQWDARTGRQLAQFDTATLHPGGDADAGVPDVAVGPYPRDNHVHVVIYGDPVVRAVDLSTGHTTATMNVTDDALALQFDRSGRYFALMRQGSVVELWQRDPPARMLGSLPSLSDITGRRWWAGFLDGDGHYMIAANNSIRVYRIGEKAPAESYEFGRPDGARQQSPYTFVNVSKDGRTVLYAGEDGMGGALALDPAAWARDLCRILGHRDLTPEEEVSLPAPVPARQVCP</sequence>
<keyword evidence="1" id="KW-1133">Transmembrane helix</keyword>
<dbReference type="Gene3D" id="2.40.10.120">
    <property type="match status" value="1"/>
</dbReference>
<dbReference type="Pfam" id="PF20703">
    <property type="entry name" value="nSTAND1"/>
    <property type="match status" value="1"/>
</dbReference>
<dbReference type="RefSeq" id="WP_209668395.1">
    <property type="nucleotide sequence ID" value="NZ_JAGGMS010000001.1"/>
</dbReference>
<dbReference type="InterPro" id="IPR049052">
    <property type="entry name" value="nSTAND1"/>
</dbReference>
<evidence type="ECO:0000313" key="3">
    <source>
        <dbReference type="EMBL" id="MBP2185514.1"/>
    </source>
</evidence>
<dbReference type="InterPro" id="IPR015943">
    <property type="entry name" value="WD40/YVTN_repeat-like_dom_sf"/>
</dbReference>
<dbReference type="Pfam" id="PF13365">
    <property type="entry name" value="Trypsin_2"/>
    <property type="match status" value="1"/>
</dbReference>
<keyword evidence="1" id="KW-0472">Membrane</keyword>
<feature type="transmembrane region" description="Helical" evidence="1">
    <location>
        <begin position="661"/>
        <end position="685"/>
    </location>
</feature>
<dbReference type="SUPFAM" id="SSF69322">
    <property type="entry name" value="Tricorn protease domain 2"/>
    <property type="match status" value="1"/>
</dbReference>
<comment type="caution">
    <text evidence="3">The sequence shown here is derived from an EMBL/GenBank/DDBJ whole genome shotgun (WGS) entry which is preliminary data.</text>
</comment>
<feature type="domain" description="Novel STAND NTPase 1" evidence="2">
    <location>
        <begin position="224"/>
        <end position="614"/>
    </location>
</feature>
<dbReference type="EMBL" id="JAGGMS010000001">
    <property type="protein sequence ID" value="MBP2185514.1"/>
    <property type="molecule type" value="Genomic_DNA"/>
</dbReference>